<organism evidence="3 4">
    <name type="scientific">Sporothrix schenckii 1099-18</name>
    <dbReference type="NCBI Taxonomy" id="1397361"/>
    <lineage>
        <taxon>Eukaryota</taxon>
        <taxon>Fungi</taxon>
        <taxon>Dikarya</taxon>
        <taxon>Ascomycota</taxon>
        <taxon>Pezizomycotina</taxon>
        <taxon>Sordariomycetes</taxon>
        <taxon>Sordariomycetidae</taxon>
        <taxon>Ophiostomatales</taxon>
        <taxon>Ophiostomataceae</taxon>
        <taxon>Sporothrix</taxon>
    </lineage>
</organism>
<feature type="chain" id="PRO_5002455042" evidence="2">
    <location>
        <begin position="23"/>
        <end position="245"/>
    </location>
</feature>
<dbReference type="KEGG" id="ssck:SPSK_07932"/>
<dbReference type="EMBL" id="AXCR01000004">
    <property type="protein sequence ID" value="KJR88319.1"/>
    <property type="molecule type" value="Genomic_DNA"/>
</dbReference>
<proteinExistence type="predicted"/>
<gene>
    <name evidence="3" type="ORF">SPSK_07932</name>
</gene>
<dbReference type="AlphaFoldDB" id="A0A0F2MGX3"/>
<feature type="signal peptide" evidence="2">
    <location>
        <begin position="1"/>
        <end position="22"/>
    </location>
</feature>
<sequence>MFPSFNMKAIAAGAILATGAMAAPTDETSVSLIDNSVPTPTTVGYEINATSATDSTDSWTKVESVDAEIDVASVVVDVTLPLTDAENDNDADADADANVALAIDWSYWTDSPDTAPDVKAAAAAAPGAAAAPATPASAAPANPTEKPVNMYPNSYGEGLLKGIKSIFDFLTGRSMHRAHKKAEADYEAKVKAWEAAKAKAEEEIANNAQNVSEEWTMDDPDYDGDSGEVVEVVEVNDRRARFFQA</sequence>
<dbReference type="OrthoDB" id="10429870at2759"/>
<reference evidence="3 4" key="2">
    <citation type="journal article" date="2015" name="Eukaryot. Cell">
        <title>Asexual propagation of a virulent clone complex in a human and feline outbreak of sporotrichosis.</title>
        <authorList>
            <person name="Teixeira Mde M."/>
            <person name="Rodrigues A.M."/>
            <person name="Tsui C.K."/>
            <person name="de Almeida L.G."/>
            <person name="Van Diepeningen A.D."/>
            <person name="van den Ende B.G."/>
            <person name="Fernandes G.F."/>
            <person name="Kano R."/>
            <person name="Hamelin R.C."/>
            <person name="Lopes-Bezerra L.M."/>
            <person name="Vasconcelos A.T."/>
            <person name="de Hoog S."/>
            <person name="de Camargo Z.P."/>
            <person name="Felipe M.S."/>
        </authorList>
    </citation>
    <scope>NUCLEOTIDE SEQUENCE [LARGE SCALE GENOMIC DNA]</scope>
    <source>
        <strain evidence="3 4">1099-18</strain>
    </source>
</reference>
<evidence type="ECO:0000256" key="2">
    <source>
        <dbReference type="SAM" id="SignalP"/>
    </source>
</evidence>
<keyword evidence="2" id="KW-0732">Signal</keyword>
<dbReference type="RefSeq" id="XP_016590995.1">
    <property type="nucleotide sequence ID" value="XM_016734585.1"/>
</dbReference>
<protein>
    <submittedName>
        <fullName evidence="3">Uncharacterized protein</fullName>
    </submittedName>
</protein>
<evidence type="ECO:0000256" key="1">
    <source>
        <dbReference type="SAM" id="Coils"/>
    </source>
</evidence>
<reference evidence="3 4" key="1">
    <citation type="journal article" date="2014" name="BMC Genomics">
        <title>Comparative genomics of the major fungal agents of human and animal Sporotrichosis: Sporothrix schenckii and Sporothrix brasiliensis.</title>
        <authorList>
            <person name="Teixeira M.M."/>
            <person name="de Almeida L.G."/>
            <person name="Kubitschek-Barreira P."/>
            <person name="Alves F.L."/>
            <person name="Kioshima E.S."/>
            <person name="Abadio A.K."/>
            <person name="Fernandes L."/>
            <person name="Derengowski L.S."/>
            <person name="Ferreira K.S."/>
            <person name="Souza R.C."/>
            <person name="Ruiz J.C."/>
            <person name="de Andrade N.C."/>
            <person name="Paes H.C."/>
            <person name="Nicola A.M."/>
            <person name="Albuquerque P."/>
            <person name="Gerber A.L."/>
            <person name="Martins V.P."/>
            <person name="Peconick L.D."/>
            <person name="Neto A.V."/>
            <person name="Chaucanez C.B."/>
            <person name="Silva P.A."/>
            <person name="Cunha O.L."/>
            <person name="de Oliveira F.F."/>
            <person name="dos Santos T.C."/>
            <person name="Barros A.L."/>
            <person name="Soares M.A."/>
            <person name="de Oliveira L.M."/>
            <person name="Marini M.M."/>
            <person name="Villalobos-Duno H."/>
            <person name="Cunha M.M."/>
            <person name="de Hoog S."/>
            <person name="da Silveira J.F."/>
            <person name="Henrissat B."/>
            <person name="Nino-Vega G.A."/>
            <person name="Cisalpino P.S."/>
            <person name="Mora-Montes H.M."/>
            <person name="Almeida S.R."/>
            <person name="Stajich J.E."/>
            <person name="Lopes-Bezerra L.M."/>
            <person name="Vasconcelos A.T."/>
            <person name="Felipe M.S."/>
        </authorList>
    </citation>
    <scope>NUCLEOTIDE SEQUENCE [LARGE SCALE GENOMIC DNA]</scope>
    <source>
        <strain evidence="3 4">1099-18</strain>
    </source>
</reference>
<name>A0A0F2MGX3_SPOSC</name>
<comment type="caution">
    <text evidence="3">The sequence shown here is derived from an EMBL/GenBank/DDBJ whole genome shotgun (WGS) entry which is preliminary data.</text>
</comment>
<keyword evidence="1" id="KW-0175">Coiled coil</keyword>
<dbReference type="Proteomes" id="UP000033710">
    <property type="component" value="Unassembled WGS sequence"/>
</dbReference>
<dbReference type="GeneID" id="27669862"/>
<evidence type="ECO:0000313" key="3">
    <source>
        <dbReference type="EMBL" id="KJR88319.1"/>
    </source>
</evidence>
<dbReference type="VEuPathDB" id="FungiDB:SPSK_07932"/>
<accession>A0A0F2MGX3</accession>
<feature type="coiled-coil region" evidence="1">
    <location>
        <begin position="183"/>
        <end position="210"/>
    </location>
</feature>
<evidence type="ECO:0000313" key="4">
    <source>
        <dbReference type="Proteomes" id="UP000033710"/>
    </source>
</evidence>